<feature type="transmembrane region" description="Helical" evidence="8">
    <location>
        <begin position="55"/>
        <end position="82"/>
    </location>
</feature>
<accession>A0ABT3T1B2</accession>
<dbReference type="Pfam" id="PF01032">
    <property type="entry name" value="FecCD"/>
    <property type="match status" value="1"/>
</dbReference>
<dbReference type="Gene3D" id="1.10.3470.10">
    <property type="entry name" value="ABC transporter involved in vitamin B12 uptake, BtuC"/>
    <property type="match status" value="1"/>
</dbReference>
<dbReference type="SUPFAM" id="SSF81345">
    <property type="entry name" value="ABC transporter involved in vitamin B12 uptake, BtuC"/>
    <property type="match status" value="1"/>
</dbReference>
<proteinExistence type="inferred from homology"/>
<feature type="transmembrane region" description="Helical" evidence="8">
    <location>
        <begin position="123"/>
        <end position="145"/>
    </location>
</feature>
<feature type="transmembrane region" description="Helical" evidence="8">
    <location>
        <begin position="157"/>
        <end position="181"/>
    </location>
</feature>
<keyword evidence="6 8" id="KW-1133">Transmembrane helix</keyword>
<dbReference type="PANTHER" id="PTHR30472">
    <property type="entry name" value="FERRIC ENTEROBACTIN TRANSPORT SYSTEM PERMEASE PROTEIN"/>
    <property type="match status" value="1"/>
</dbReference>
<reference evidence="9" key="1">
    <citation type="submission" date="2019-02" db="EMBL/GenBank/DDBJ databases">
        <authorList>
            <person name="Li S.-H."/>
        </authorList>
    </citation>
    <scope>NUCLEOTIDE SEQUENCE</scope>
    <source>
        <strain evidence="9">IMCC11814</strain>
    </source>
</reference>
<sequence length="345" mass="35757">MRLMSPHRLLLALAVTLVPLLFLAMMMGPVMIKPAALLAATGELFSATPTTQEGLILFAIRLPRVLLAALVGVCLAVCGTAMQGLFRNPLADPSLIGVSSGASAGASLMIVLGGGALLQGGQFAGLSLVAVGAFGGGFLAVLLVYRLATSTTGTSVATMLLAGIAISALAGALNSLFSFVADDEMLRRISLWQMGSLDAANWPRVWIAALAVVIVMTIMPRQATALNAFLLGESEARHLGIDVDVVKRKLILMTALAIGIAVAVAGTISFVGLIVPHMVRLVIGPDHRYLVPASAMLGAILLIVADAVARVVVAPSELPTGILTALLGTPFFFSLLVQKRKYEVS</sequence>
<feature type="transmembrane region" description="Helical" evidence="8">
    <location>
        <begin position="295"/>
        <end position="313"/>
    </location>
</feature>
<evidence type="ECO:0000313" key="9">
    <source>
        <dbReference type="EMBL" id="MCX2976044.1"/>
    </source>
</evidence>
<evidence type="ECO:0000256" key="3">
    <source>
        <dbReference type="ARBA" id="ARBA00022448"/>
    </source>
</evidence>
<dbReference type="CDD" id="cd06550">
    <property type="entry name" value="TM_ABC_iron-siderophores_like"/>
    <property type="match status" value="1"/>
</dbReference>
<dbReference type="PANTHER" id="PTHR30472:SF25">
    <property type="entry name" value="ABC TRANSPORTER PERMEASE PROTEIN MJ0876-RELATED"/>
    <property type="match status" value="1"/>
</dbReference>
<protein>
    <submittedName>
        <fullName evidence="9">Iron ABC transporter permease</fullName>
    </submittedName>
</protein>
<evidence type="ECO:0000256" key="8">
    <source>
        <dbReference type="SAM" id="Phobius"/>
    </source>
</evidence>
<comment type="subcellular location">
    <subcellularLocation>
        <location evidence="1">Cell membrane</location>
        <topology evidence="1">Multi-pass membrane protein</topology>
    </subcellularLocation>
</comment>
<dbReference type="RefSeq" id="WP_279247798.1">
    <property type="nucleotide sequence ID" value="NZ_SHNO01000001.1"/>
</dbReference>
<dbReference type="Proteomes" id="UP001143304">
    <property type="component" value="Unassembled WGS sequence"/>
</dbReference>
<comment type="similarity">
    <text evidence="2">Belongs to the binding-protein-dependent transport system permease family. FecCD subfamily.</text>
</comment>
<keyword evidence="3" id="KW-0813">Transport</keyword>
<keyword evidence="7 8" id="KW-0472">Membrane</keyword>
<dbReference type="InterPro" id="IPR037294">
    <property type="entry name" value="ABC_BtuC-like"/>
</dbReference>
<evidence type="ECO:0000256" key="2">
    <source>
        <dbReference type="ARBA" id="ARBA00007935"/>
    </source>
</evidence>
<dbReference type="EMBL" id="SHNO01000001">
    <property type="protein sequence ID" value="MCX2976044.1"/>
    <property type="molecule type" value="Genomic_DNA"/>
</dbReference>
<feature type="transmembrane region" description="Helical" evidence="8">
    <location>
        <begin position="250"/>
        <end position="275"/>
    </location>
</feature>
<feature type="transmembrane region" description="Helical" evidence="8">
    <location>
        <begin position="320"/>
        <end position="337"/>
    </location>
</feature>
<evidence type="ECO:0000256" key="5">
    <source>
        <dbReference type="ARBA" id="ARBA00022692"/>
    </source>
</evidence>
<evidence type="ECO:0000256" key="1">
    <source>
        <dbReference type="ARBA" id="ARBA00004651"/>
    </source>
</evidence>
<keyword evidence="4" id="KW-1003">Cell membrane</keyword>
<keyword evidence="10" id="KW-1185">Reference proteome</keyword>
<dbReference type="InterPro" id="IPR000522">
    <property type="entry name" value="ABC_transptr_permease_BtuC"/>
</dbReference>
<evidence type="ECO:0000256" key="6">
    <source>
        <dbReference type="ARBA" id="ARBA00022989"/>
    </source>
</evidence>
<evidence type="ECO:0000313" key="10">
    <source>
        <dbReference type="Proteomes" id="UP001143304"/>
    </source>
</evidence>
<name>A0ABT3T1B2_9GAMM</name>
<evidence type="ECO:0000256" key="4">
    <source>
        <dbReference type="ARBA" id="ARBA00022475"/>
    </source>
</evidence>
<gene>
    <name evidence="9" type="ORF">EYC82_01570</name>
</gene>
<comment type="caution">
    <text evidence="9">The sequence shown here is derived from an EMBL/GenBank/DDBJ whole genome shotgun (WGS) entry which is preliminary data.</text>
</comment>
<feature type="transmembrane region" description="Helical" evidence="8">
    <location>
        <begin position="94"/>
        <end position="117"/>
    </location>
</feature>
<organism evidence="9 10">
    <name type="scientific">Candidatus Marimicrobium litorale</name>
    <dbReference type="NCBI Taxonomy" id="2518991"/>
    <lineage>
        <taxon>Bacteria</taxon>
        <taxon>Pseudomonadati</taxon>
        <taxon>Pseudomonadota</taxon>
        <taxon>Gammaproteobacteria</taxon>
        <taxon>Cellvibrionales</taxon>
        <taxon>Halieaceae</taxon>
        <taxon>Marimicrobium</taxon>
    </lineage>
</organism>
<keyword evidence="5 8" id="KW-0812">Transmembrane</keyword>
<evidence type="ECO:0000256" key="7">
    <source>
        <dbReference type="ARBA" id="ARBA00023136"/>
    </source>
</evidence>
<feature type="transmembrane region" description="Helical" evidence="8">
    <location>
        <begin position="201"/>
        <end position="219"/>
    </location>
</feature>